<evidence type="ECO:0000259" key="6">
    <source>
        <dbReference type="Pfam" id="PF00171"/>
    </source>
</evidence>
<dbReference type="SUPFAM" id="SSF53720">
    <property type="entry name" value="ALDH-like"/>
    <property type="match status" value="1"/>
</dbReference>
<dbReference type="InterPro" id="IPR016163">
    <property type="entry name" value="Ald_DH_C"/>
</dbReference>
<dbReference type="Gene3D" id="3.40.605.10">
    <property type="entry name" value="Aldehyde Dehydrogenase, Chain A, domain 1"/>
    <property type="match status" value="1"/>
</dbReference>
<dbReference type="Pfam" id="PF00171">
    <property type="entry name" value="Aldedh"/>
    <property type="match status" value="1"/>
</dbReference>
<feature type="active site" evidence="4">
    <location>
        <position position="79"/>
    </location>
</feature>
<comment type="similarity">
    <text evidence="1 5">Belongs to the aldehyde dehydrogenase family.</text>
</comment>
<dbReference type="PANTHER" id="PTHR43720">
    <property type="entry name" value="2-AMINOMUCONIC SEMIALDEHYDE DEHYDROGENASE"/>
    <property type="match status" value="1"/>
</dbReference>
<evidence type="ECO:0000313" key="8">
    <source>
        <dbReference type="Proteomes" id="UP000269721"/>
    </source>
</evidence>
<dbReference type="InterPro" id="IPR029510">
    <property type="entry name" value="Ald_DH_CS_GLU"/>
</dbReference>
<feature type="non-terminal residue" evidence="7">
    <location>
        <position position="1"/>
    </location>
</feature>
<keyword evidence="2 5" id="KW-0560">Oxidoreductase</keyword>
<dbReference type="OrthoDB" id="310895at2759"/>
<sequence>AGCTSVCKPSEFTSVTAWMLCSILNEAGVVNMVFGTGPNAGAPLVSHPDVPLISFTGGTATGELIYKAAAPLNKKLSLELGGKNANIVFADADFDEALKTTVNSSFANQGEICLCGSRIFVEKPIFDRFTKELAAAADKLVVGNPTVTGTTTGALVSEQHLAKVASYIDLARAEGGTVLSGGSRVTDGALARGFFIRPTVIVGLPAIDCRVQQEEIFGPVVTVTPFDTEDEAVRFANSTKYGLSASLWTENGKRAHRVAQQLQVSVRGGGS</sequence>
<dbReference type="InterPro" id="IPR016162">
    <property type="entry name" value="Ald_DH_N"/>
</dbReference>
<organism evidence="7 8">
    <name type="scientific">Blyttiomyces helicus</name>
    <dbReference type="NCBI Taxonomy" id="388810"/>
    <lineage>
        <taxon>Eukaryota</taxon>
        <taxon>Fungi</taxon>
        <taxon>Fungi incertae sedis</taxon>
        <taxon>Chytridiomycota</taxon>
        <taxon>Chytridiomycota incertae sedis</taxon>
        <taxon>Chytridiomycetes</taxon>
        <taxon>Chytridiomycetes incertae sedis</taxon>
        <taxon>Blyttiomyces</taxon>
    </lineage>
</organism>
<keyword evidence="8" id="KW-1185">Reference proteome</keyword>
<dbReference type="AlphaFoldDB" id="A0A4P9W428"/>
<dbReference type="InterPro" id="IPR016161">
    <property type="entry name" value="Ald_DH/histidinol_DH"/>
</dbReference>
<accession>A0A4P9W428</accession>
<keyword evidence="3" id="KW-0520">NAD</keyword>
<dbReference type="PROSITE" id="PS00070">
    <property type="entry name" value="ALDEHYDE_DEHYDR_CYS"/>
    <property type="match status" value="1"/>
</dbReference>
<dbReference type="InterPro" id="IPR016160">
    <property type="entry name" value="Ald_DH_CS_CYS"/>
</dbReference>
<evidence type="ECO:0000256" key="4">
    <source>
        <dbReference type="PROSITE-ProRule" id="PRU10007"/>
    </source>
</evidence>
<protein>
    <submittedName>
        <fullName evidence="7">Aldehyde dehydrogenase domain-containing protein</fullName>
    </submittedName>
</protein>
<dbReference type="Gene3D" id="3.40.309.10">
    <property type="entry name" value="Aldehyde Dehydrogenase, Chain A, domain 2"/>
    <property type="match status" value="1"/>
</dbReference>
<gene>
    <name evidence="7" type="ORF">BDK51DRAFT_19424</name>
</gene>
<dbReference type="InterPro" id="IPR015590">
    <property type="entry name" value="Aldehyde_DH_dom"/>
</dbReference>
<reference evidence="8" key="1">
    <citation type="journal article" date="2018" name="Nat. Microbiol.">
        <title>Leveraging single-cell genomics to expand the fungal tree of life.</title>
        <authorList>
            <person name="Ahrendt S.R."/>
            <person name="Quandt C.A."/>
            <person name="Ciobanu D."/>
            <person name="Clum A."/>
            <person name="Salamov A."/>
            <person name="Andreopoulos B."/>
            <person name="Cheng J.F."/>
            <person name="Woyke T."/>
            <person name="Pelin A."/>
            <person name="Henrissat B."/>
            <person name="Reynolds N.K."/>
            <person name="Benny G.L."/>
            <person name="Smith M.E."/>
            <person name="James T.Y."/>
            <person name="Grigoriev I.V."/>
        </authorList>
    </citation>
    <scope>NUCLEOTIDE SEQUENCE [LARGE SCALE GENOMIC DNA]</scope>
</reference>
<dbReference type="FunFam" id="3.40.309.10:FF:000012">
    <property type="entry name" value="Betaine aldehyde dehydrogenase"/>
    <property type="match status" value="1"/>
</dbReference>
<evidence type="ECO:0000256" key="3">
    <source>
        <dbReference type="ARBA" id="ARBA00023027"/>
    </source>
</evidence>
<feature type="domain" description="Aldehyde dehydrogenase" evidence="6">
    <location>
        <begin position="1"/>
        <end position="265"/>
    </location>
</feature>
<dbReference type="GO" id="GO:0016620">
    <property type="term" value="F:oxidoreductase activity, acting on the aldehyde or oxo group of donors, NAD or NADP as acceptor"/>
    <property type="evidence" value="ECO:0007669"/>
    <property type="project" value="InterPro"/>
</dbReference>
<evidence type="ECO:0000256" key="5">
    <source>
        <dbReference type="RuleBase" id="RU003345"/>
    </source>
</evidence>
<evidence type="ECO:0000256" key="2">
    <source>
        <dbReference type="ARBA" id="ARBA00023002"/>
    </source>
</evidence>
<proteinExistence type="inferred from homology"/>
<evidence type="ECO:0000313" key="7">
    <source>
        <dbReference type="EMBL" id="RKO86924.1"/>
    </source>
</evidence>
<dbReference type="Proteomes" id="UP000269721">
    <property type="component" value="Unassembled WGS sequence"/>
</dbReference>
<evidence type="ECO:0000256" key="1">
    <source>
        <dbReference type="ARBA" id="ARBA00009986"/>
    </source>
</evidence>
<dbReference type="PANTHER" id="PTHR43720:SF2">
    <property type="entry name" value="2-AMINOMUCONIC SEMIALDEHYDE DEHYDROGENASE"/>
    <property type="match status" value="1"/>
</dbReference>
<dbReference type="EMBL" id="KZ997811">
    <property type="protein sequence ID" value="RKO86924.1"/>
    <property type="molecule type" value="Genomic_DNA"/>
</dbReference>
<name>A0A4P9W428_9FUNG</name>
<dbReference type="PROSITE" id="PS00687">
    <property type="entry name" value="ALDEHYDE_DEHYDR_GLU"/>
    <property type="match status" value="1"/>
</dbReference>